<keyword evidence="9" id="KW-1185">Reference proteome</keyword>
<dbReference type="STRING" id="1172190.M947_04795"/>
<keyword evidence="2 7" id="KW-0001">2Fe-2S</keyword>
<organism evidence="8 9">
    <name type="scientific">Sulfurimonas hongkongensis</name>
    <dbReference type="NCBI Taxonomy" id="1172190"/>
    <lineage>
        <taxon>Bacteria</taxon>
        <taxon>Pseudomonadati</taxon>
        <taxon>Campylobacterota</taxon>
        <taxon>Epsilonproteobacteria</taxon>
        <taxon>Campylobacterales</taxon>
        <taxon>Sulfurimonadaceae</taxon>
        <taxon>Sulfurimonas</taxon>
    </lineage>
</organism>
<dbReference type="CDD" id="cd03064">
    <property type="entry name" value="TRX_Fd_NuoE"/>
    <property type="match status" value="1"/>
</dbReference>
<feature type="binding site" evidence="7">
    <location>
        <position position="82"/>
    </location>
    <ligand>
        <name>[2Fe-2S] cluster</name>
        <dbReference type="ChEBI" id="CHEBI:190135"/>
    </ligand>
</feature>
<dbReference type="AlphaFoldDB" id="T0JSF2"/>
<dbReference type="InterPro" id="IPR002023">
    <property type="entry name" value="NuoE-like"/>
</dbReference>
<dbReference type="InterPro" id="IPR036249">
    <property type="entry name" value="Thioredoxin-like_sf"/>
</dbReference>
<dbReference type="GO" id="GO:0046872">
    <property type="term" value="F:metal ion binding"/>
    <property type="evidence" value="ECO:0007669"/>
    <property type="project" value="UniProtKB-KW"/>
</dbReference>
<dbReference type="InterPro" id="IPR028431">
    <property type="entry name" value="NADP_DH_HndA-like"/>
</dbReference>
<evidence type="ECO:0000256" key="1">
    <source>
        <dbReference type="ARBA" id="ARBA00010643"/>
    </source>
</evidence>
<dbReference type="PANTHER" id="PTHR43342">
    <property type="entry name" value="NADH-QUINONE OXIDOREDUCTASE, E SUBUNIT"/>
    <property type="match status" value="1"/>
</dbReference>
<comment type="caution">
    <text evidence="8">The sequence shown here is derived from an EMBL/GenBank/DDBJ whole genome shotgun (WGS) entry which is preliminary data.</text>
</comment>
<keyword evidence="4 7" id="KW-0408">Iron</keyword>
<evidence type="ECO:0008006" key="10">
    <source>
        <dbReference type="Google" id="ProtNLM"/>
    </source>
</evidence>
<evidence type="ECO:0000256" key="6">
    <source>
        <dbReference type="ARBA" id="ARBA00034078"/>
    </source>
</evidence>
<dbReference type="GO" id="GO:0016491">
    <property type="term" value="F:oxidoreductase activity"/>
    <property type="evidence" value="ECO:0007669"/>
    <property type="project" value="InterPro"/>
</dbReference>
<keyword evidence="3 7" id="KW-0479">Metal-binding</keyword>
<comment type="cofactor">
    <cofactor evidence="6">
        <name>[2Fe-2S] cluster</name>
        <dbReference type="ChEBI" id="CHEBI:190135"/>
    </cofactor>
</comment>
<evidence type="ECO:0000256" key="4">
    <source>
        <dbReference type="ARBA" id="ARBA00023004"/>
    </source>
</evidence>
<dbReference type="eggNOG" id="COG1905">
    <property type="taxonomic scope" value="Bacteria"/>
</dbReference>
<dbReference type="Proteomes" id="UP000015520">
    <property type="component" value="Unassembled WGS sequence"/>
</dbReference>
<proteinExistence type="inferred from homology"/>
<name>T0JSF2_9BACT</name>
<dbReference type="EMBL" id="AUPZ01000005">
    <property type="protein sequence ID" value="EQB39902.1"/>
    <property type="molecule type" value="Genomic_DNA"/>
</dbReference>
<dbReference type="Gene3D" id="1.10.10.1590">
    <property type="entry name" value="NADH-quinone oxidoreductase subunit E"/>
    <property type="match status" value="1"/>
</dbReference>
<evidence type="ECO:0000313" key="8">
    <source>
        <dbReference type="EMBL" id="EQB39902.1"/>
    </source>
</evidence>
<dbReference type="PANTHER" id="PTHR43342:SF2">
    <property type="entry name" value="POTENTIAL NAD-REDUCING HYDROGENASE SUBUNIT"/>
    <property type="match status" value="1"/>
</dbReference>
<comment type="similarity">
    <text evidence="1">Belongs to the complex I 24 kDa subunit family.</text>
</comment>
<evidence type="ECO:0000313" key="9">
    <source>
        <dbReference type="Proteomes" id="UP000015520"/>
    </source>
</evidence>
<reference evidence="8 9" key="1">
    <citation type="submission" date="2013-07" db="EMBL/GenBank/DDBJ databases">
        <title>Sulfurimonas hongkongensis AST-10 Genome Sequencing.</title>
        <authorList>
            <person name="Cai L."/>
            <person name="Zhang T."/>
        </authorList>
    </citation>
    <scope>NUCLEOTIDE SEQUENCE [LARGE SCALE GENOMIC DNA]</scope>
    <source>
        <strain evidence="8 9">AST-10</strain>
    </source>
</reference>
<dbReference type="GO" id="GO:0051537">
    <property type="term" value="F:2 iron, 2 sulfur cluster binding"/>
    <property type="evidence" value="ECO:0007669"/>
    <property type="project" value="UniProtKB-KW"/>
</dbReference>
<dbReference type="PIRSF" id="PIRSF000216">
    <property type="entry name" value="NADH_DH_24kDa"/>
    <property type="match status" value="1"/>
</dbReference>
<feature type="binding site" evidence="7">
    <location>
        <position position="87"/>
    </location>
    <ligand>
        <name>[2Fe-2S] cluster</name>
        <dbReference type="ChEBI" id="CHEBI:190135"/>
    </ligand>
</feature>
<protein>
    <recommendedName>
        <fullName evidence="10">NADH dehydrogenase</fullName>
    </recommendedName>
</protein>
<dbReference type="SUPFAM" id="SSF52833">
    <property type="entry name" value="Thioredoxin-like"/>
    <property type="match status" value="1"/>
</dbReference>
<dbReference type="RefSeq" id="WP_021287230.1">
    <property type="nucleotide sequence ID" value="NZ_AUPZ01000005.1"/>
</dbReference>
<dbReference type="PATRIC" id="fig|1172190.3.peg.936"/>
<dbReference type="OrthoDB" id="9807941at2"/>
<dbReference type="Gene3D" id="3.40.30.10">
    <property type="entry name" value="Glutaredoxin"/>
    <property type="match status" value="1"/>
</dbReference>
<feature type="binding site" evidence="7">
    <location>
        <position position="127"/>
    </location>
    <ligand>
        <name>[2Fe-2S] cluster</name>
        <dbReference type="ChEBI" id="CHEBI:190135"/>
    </ligand>
</feature>
<dbReference type="InterPro" id="IPR041921">
    <property type="entry name" value="NuoE_N"/>
</dbReference>
<gene>
    <name evidence="8" type="ORF">M947_04795</name>
</gene>
<keyword evidence="5 7" id="KW-0411">Iron-sulfur</keyword>
<evidence type="ECO:0000256" key="7">
    <source>
        <dbReference type="PIRSR" id="PIRSR000216-1"/>
    </source>
</evidence>
<evidence type="ECO:0000256" key="5">
    <source>
        <dbReference type="ARBA" id="ARBA00023014"/>
    </source>
</evidence>
<accession>T0JSF2</accession>
<dbReference type="InterPro" id="IPR042128">
    <property type="entry name" value="NuoE_dom"/>
</dbReference>
<evidence type="ECO:0000256" key="2">
    <source>
        <dbReference type="ARBA" id="ARBA00022714"/>
    </source>
</evidence>
<comment type="cofactor">
    <cofactor evidence="7">
        <name>[2Fe-2S] cluster</name>
        <dbReference type="ChEBI" id="CHEBI:190135"/>
    </cofactor>
    <text evidence="7">Binds 1 [2Fe-2S] cluster.</text>
</comment>
<feature type="binding site" evidence="7">
    <location>
        <position position="123"/>
    </location>
    <ligand>
        <name>[2Fe-2S] cluster</name>
        <dbReference type="ChEBI" id="CHEBI:190135"/>
    </ligand>
</feature>
<evidence type="ECO:0000256" key="3">
    <source>
        <dbReference type="ARBA" id="ARBA00022723"/>
    </source>
</evidence>
<sequence length="157" mass="17252">MSTATDDRYKALEKAIKKLGYEKSSLLEVLNSAQGIFGYLGIDTLKFIAKRLQLPYSKVYGVATFYNNFKLKPKGRHNIVVCTGTACHIKGSEKILQKIEQRYGIKAGGTTSDEALSLLTARCVGTCSVAPVIVFDEQIKANVSLENPLCDIEESIK</sequence>
<dbReference type="Pfam" id="PF01257">
    <property type="entry name" value="2Fe-2S_thioredx"/>
    <property type="match status" value="1"/>
</dbReference>